<evidence type="ECO:0000256" key="3">
    <source>
        <dbReference type="ARBA" id="ARBA00022989"/>
    </source>
</evidence>
<dbReference type="AlphaFoldDB" id="A0AAV9X7I4"/>
<evidence type="ECO:0000256" key="5">
    <source>
        <dbReference type="SAM" id="Phobius"/>
    </source>
</evidence>
<feature type="transmembrane region" description="Helical" evidence="5">
    <location>
        <begin position="441"/>
        <end position="465"/>
    </location>
</feature>
<feature type="transmembrane region" description="Helical" evidence="5">
    <location>
        <begin position="61"/>
        <end position="80"/>
    </location>
</feature>
<feature type="transmembrane region" description="Helical" evidence="5">
    <location>
        <begin position="510"/>
        <end position="533"/>
    </location>
</feature>
<dbReference type="GO" id="GO:0030026">
    <property type="term" value="P:intracellular manganese ion homeostasis"/>
    <property type="evidence" value="ECO:0007669"/>
    <property type="project" value="TreeGrafter"/>
</dbReference>
<protein>
    <recommendedName>
        <fullName evidence="8">Natural resistance-associated macrophage protein</fullName>
    </recommendedName>
</protein>
<feature type="transmembrane region" description="Helical" evidence="5">
    <location>
        <begin position="176"/>
        <end position="194"/>
    </location>
</feature>
<dbReference type="InterPro" id="IPR001046">
    <property type="entry name" value="NRAMP_fam"/>
</dbReference>
<evidence type="ECO:0000256" key="1">
    <source>
        <dbReference type="ARBA" id="ARBA00004141"/>
    </source>
</evidence>
<evidence type="ECO:0000256" key="4">
    <source>
        <dbReference type="ARBA" id="ARBA00023136"/>
    </source>
</evidence>
<dbReference type="GO" id="GO:0015086">
    <property type="term" value="F:cadmium ion transmembrane transporter activity"/>
    <property type="evidence" value="ECO:0007669"/>
    <property type="project" value="TreeGrafter"/>
</dbReference>
<organism evidence="6 7">
    <name type="scientific">Orbilia ellipsospora</name>
    <dbReference type="NCBI Taxonomy" id="2528407"/>
    <lineage>
        <taxon>Eukaryota</taxon>
        <taxon>Fungi</taxon>
        <taxon>Dikarya</taxon>
        <taxon>Ascomycota</taxon>
        <taxon>Pezizomycotina</taxon>
        <taxon>Orbiliomycetes</taxon>
        <taxon>Orbiliales</taxon>
        <taxon>Orbiliaceae</taxon>
        <taxon>Orbilia</taxon>
    </lineage>
</organism>
<feature type="transmembrane region" description="Helical" evidence="5">
    <location>
        <begin position="370"/>
        <end position="396"/>
    </location>
</feature>
<evidence type="ECO:0000313" key="6">
    <source>
        <dbReference type="EMBL" id="KAK6537630.1"/>
    </source>
</evidence>
<keyword evidence="7" id="KW-1185">Reference proteome</keyword>
<dbReference type="PANTHER" id="PTHR11706:SF30">
    <property type="entry name" value="TRANSPORTER SMF1_ESP1"/>
    <property type="match status" value="1"/>
</dbReference>
<evidence type="ECO:0000256" key="2">
    <source>
        <dbReference type="ARBA" id="ARBA00022692"/>
    </source>
</evidence>
<sequence length="542" mass="59097">MTAGAWERDQVARLQGNRDHVNVVARENLAAGDKVVGETTIRDIELETGQKMPLHRKVTHVASKFLRFLGPGILISVAYIDPDNFQSNVQTGAQFKFKMLFMILVGNGMAAYLQSMSVKLGSVTGLDLAQMNRASMPFWLNVLYWLFAEVAIICTDIGSVVGFAIGVNLLNSNIPLPAACAISLADTLLILFFYRPWGALKWLRAFEFFIASIVFATIIAMIYLLSLINTDDAPAGQVFLGFLPSRTVFVGDGLLASCGIIGGTIMPHTIYLGSSLVQARLRDFDVKTKHYELPEDSDEDEKEATVIYRPSLAAIKSCMSYSIAELCSTLLIVAIFVNSAILIVAAAAFPDDDDAEDADLATLYQIFYETISPTAATLFALGLMLSSLAAGVVTTMAGQMVLEGAMRWHIDPFVRRLVTRSISIVPAIAIAASVGNDGLDTVLYVCNIILSVNLIFTCGALLWYVCRDRYMTVSVNGSTKQGNPVLGKSGRREDAERENSMESVSLANGWIGIFFAGLIWFLILFMNVAQWVLLGLGLIDDL</sequence>
<feature type="transmembrane region" description="Helical" evidence="5">
    <location>
        <begin position="248"/>
        <end position="272"/>
    </location>
</feature>
<evidence type="ECO:0008006" key="8">
    <source>
        <dbReference type="Google" id="ProtNLM"/>
    </source>
</evidence>
<dbReference type="GO" id="GO:0005384">
    <property type="term" value="F:manganese ion transmembrane transporter activity"/>
    <property type="evidence" value="ECO:0007669"/>
    <property type="project" value="TreeGrafter"/>
</dbReference>
<comment type="subcellular location">
    <subcellularLocation>
        <location evidence="1">Membrane</location>
        <topology evidence="1">Multi-pass membrane protein</topology>
    </subcellularLocation>
</comment>
<keyword evidence="3 5" id="KW-1133">Transmembrane helix</keyword>
<comment type="caution">
    <text evidence="6">The sequence shown here is derived from an EMBL/GenBank/DDBJ whole genome shotgun (WGS) entry which is preliminary data.</text>
</comment>
<accession>A0AAV9X7I4</accession>
<feature type="transmembrane region" description="Helical" evidence="5">
    <location>
        <begin position="206"/>
        <end position="228"/>
    </location>
</feature>
<reference evidence="6 7" key="1">
    <citation type="submission" date="2019-10" db="EMBL/GenBank/DDBJ databases">
        <authorList>
            <person name="Palmer J.M."/>
        </authorList>
    </citation>
    <scope>NUCLEOTIDE SEQUENCE [LARGE SCALE GENOMIC DNA]</scope>
    <source>
        <strain evidence="6 7">TWF694</strain>
    </source>
</reference>
<feature type="transmembrane region" description="Helical" evidence="5">
    <location>
        <begin position="326"/>
        <end position="350"/>
    </location>
</feature>
<dbReference type="GO" id="GO:0005886">
    <property type="term" value="C:plasma membrane"/>
    <property type="evidence" value="ECO:0007669"/>
    <property type="project" value="TreeGrafter"/>
</dbReference>
<dbReference type="Pfam" id="PF01566">
    <property type="entry name" value="Nramp"/>
    <property type="match status" value="1"/>
</dbReference>
<dbReference type="PANTHER" id="PTHR11706">
    <property type="entry name" value="SOLUTE CARRIER PROTEIN FAMILY 11 MEMBER"/>
    <property type="match status" value="1"/>
</dbReference>
<gene>
    <name evidence="6" type="ORF">TWF694_011804</name>
</gene>
<dbReference type="NCBIfam" id="NF037982">
    <property type="entry name" value="Nramp_1"/>
    <property type="match status" value="1"/>
</dbReference>
<dbReference type="Proteomes" id="UP001365542">
    <property type="component" value="Unassembled WGS sequence"/>
</dbReference>
<evidence type="ECO:0000313" key="7">
    <source>
        <dbReference type="Proteomes" id="UP001365542"/>
    </source>
</evidence>
<feature type="transmembrane region" description="Helical" evidence="5">
    <location>
        <begin position="100"/>
        <end position="121"/>
    </location>
</feature>
<dbReference type="GO" id="GO:0034755">
    <property type="term" value="P:iron ion transmembrane transport"/>
    <property type="evidence" value="ECO:0007669"/>
    <property type="project" value="TreeGrafter"/>
</dbReference>
<keyword evidence="4 5" id="KW-0472">Membrane</keyword>
<keyword evidence="2 5" id="KW-0812">Transmembrane</keyword>
<proteinExistence type="predicted"/>
<dbReference type="NCBIfam" id="TIGR01197">
    <property type="entry name" value="nramp"/>
    <property type="match status" value="1"/>
</dbReference>
<feature type="transmembrane region" description="Helical" evidence="5">
    <location>
        <begin position="417"/>
        <end position="435"/>
    </location>
</feature>
<dbReference type="EMBL" id="JAVHJO010000009">
    <property type="protein sequence ID" value="KAK6537630.1"/>
    <property type="molecule type" value="Genomic_DNA"/>
</dbReference>
<dbReference type="PRINTS" id="PR00447">
    <property type="entry name" value="NATRESASSCMP"/>
</dbReference>
<feature type="transmembrane region" description="Helical" evidence="5">
    <location>
        <begin position="142"/>
        <end position="170"/>
    </location>
</feature>
<name>A0AAV9X7I4_9PEZI</name>